<dbReference type="Proteomes" id="UP001222325">
    <property type="component" value="Unassembled WGS sequence"/>
</dbReference>
<feature type="region of interest" description="Disordered" evidence="1">
    <location>
        <begin position="107"/>
        <end position="139"/>
    </location>
</feature>
<feature type="region of interest" description="Disordered" evidence="1">
    <location>
        <begin position="153"/>
        <end position="190"/>
    </location>
</feature>
<evidence type="ECO:0000313" key="2">
    <source>
        <dbReference type="EMBL" id="KAJ7084028.1"/>
    </source>
</evidence>
<dbReference type="AlphaFoldDB" id="A0AAD6XPH6"/>
<keyword evidence="3" id="KW-1185">Reference proteome</keyword>
<protein>
    <submittedName>
        <fullName evidence="2">Uncharacterized protein</fullName>
    </submittedName>
</protein>
<feature type="compositionally biased region" description="Low complexity" evidence="1">
    <location>
        <begin position="153"/>
        <end position="168"/>
    </location>
</feature>
<dbReference type="EMBL" id="JARJCN010000039">
    <property type="protein sequence ID" value="KAJ7084028.1"/>
    <property type="molecule type" value="Genomic_DNA"/>
</dbReference>
<feature type="region of interest" description="Disordered" evidence="1">
    <location>
        <begin position="1"/>
        <end position="46"/>
    </location>
</feature>
<feature type="compositionally biased region" description="Pro residues" evidence="1">
    <location>
        <begin position="241"/>
        <end position="258"/>
    </location>
</feature>
<sequence length="353" mass="38304">MSTTVCRAPPCPSSALRTNDAAQHTHPRRYRPPLRASAAPPSPARYTLSRCVQRRVERALSGCPSRPAPHTQVPGGGAPRSRSPAIVAGDVYDPDTRPTHTVCQQRMQAPARRASNVFPSGPPEPEPAVAHDAQRTQRRPRIRGRFACAAPSRDVVPAAAPRRPAGVSRRGHGFKRPDARRSPLSTALPASHAQVLALTLPPHVPARPAPRLSALSPHARQRSRVSRRPKDLETRARALSSPPPQTSRPTRALPPPPTETATCHHSASALVDSLHSQNSSRFTLPYSLFSEAHPPFPLFCFCFCFCFSLTLESGWLLVSFLHRPAVPFAYGLGRRRLPSPATRLSPLAFAAAS</sequence>
<evidence type="ECO:0000256" key="1">
    <source>
        <dbReference type="SAM" id="MobiDB-lite"/>
    </source>
</evidence>
<name>A0AAD6XPH6_9AGAR</name>
<organism evidence="2 3">
    <name type="scientific">Mycena belliarum</name>
    <dbReference type="NCBI Taxonomy" id="1033014"/>
    <lineage>
        <taxon>Eukaryota</taxon>
        <taxon>Fungi</taxon>
        <taxon>Dikarya</taxon>
        <taxon>Basidiomycota</taxon>
        <taxon>Agaricomycotina</taxon>
        <taxon>Agaricomycetes</taxon>
        <taxon>Agaricomycetidae</taxon>
        <taxon>Agaricales</taxon>
        <taxon>Marasmiineae</taxon>
        <taxon>Mycenaceae</taxon>
        <taxon>Mycena</taxon>
    </lineage>
</organism>
<reference evidence="2" key="1">
    <citation type="submission" date="2023-03" db="EMBL/GenBank/DDBJ databases">
        <title>Massive genome expansion in bonnet fungi (Mycena s.s.) driven by repeated elements and novel gene families across ecological guilds.</title>
        <authorList>
            <consortium name="Lawrence Berkeley National Laboratory"/>
            <person name="Harder C.B."/>
            <person name="Miyauchi S."/>
            <person name="Viragh M."/>
            <person name="Kuo A."/>
            <person name="Thoen E."/>
            <person name="Andreopoulos B."/>
            <person name="Lu D."/>
            <person name="Skrede I."/>
            <person name="Drula E."/>
            <person name="Henrissat B."/>
            <person name="Morin E."/>
            <person name="Kohler A."/>
            <person name="Barry K."/>
            <person name="LaButti K."/>
            <person name="Morin E."/>
            <person name="Salamov A."/>
            <person name="Lipzen A."/>
            <person name="Mereny Z."/>
            <person name="Hegedus B."/>
            <person name="Baldrian P."/>
            <person name="Stursova M."/>
            <person name="Weitz H."/>
            <person name="Taylor A."/>
            <person name="Grigoriev I.V."/>
            <person name="Nagy L.G."/>
            <person name="Martin F."/>
            <person name="Kauserud H."/>
        </authorList>
    </citation>
    <scope>NUCLEOTIDE SEQUENCE</scope>
    <source>
        <strain evidence="2">CBHHK173m</strain>
    </source>
</reference>
<evidence type="ECO:0000313" key="3">
    <source>
        <dbReference type="Proteomes" id="UP001222325"/>
    </source>
</evidence>
<feature type="region of interest" description="Disordered" evidence="1">
    <location>
        <begin position="207"/>
        <end position="266"/>
    </location>
</feature>
<gene>
    <name evidence="2" type="ORF">B0H15DRAFT_1023974</name>
</gene>
<proteinExistence type="predicted"/>
<accession>A0AAD6XPH6</accession>
<feature type="region of interest" description="Disordered" evidence="1">
    <location>
        <begin position="58"/>
        <end position="85"/>
    </location>
</feature>
<comment type="caution">
    <text evidence="2">The sequence shown here is derived from an EMBL/GenBank/DDBJ whole genome shotgun (WGS) entry which is preliminary data.</text>
</comment>